<sequence>MCRKSNCWDTLAIVTGTTEE</sequence>
<organism evidence="1 2">
    <name type="scientific">Nelumbo nucifera</name>
    <name type="common">Sacred lotus</name>
    <dbReference type="NCBI Taxonomy" id="4432"/>
    <lineage>
        <taxon>Eukaryota</taxon>
        <taxon>Viridiplantae</taxon>
        <taxon>Streptophyta</taxon>
        <taxon>Embryophyta</taxon>
        <taxon>Tracheophyta</taxon>
        <taxon>Spermatophyta</taxon>
        <taxon>Magnoliopsida</taxon>
        <taxon>Proteales</taxon>
        <taxon>Nelumbonaceae</taxon>
        <taxon>Nelumbo</taxon>
    </lineage>
</organism>
<dbReference type="Proteomes" id="UP000607653">
    <property type="component" value="Unassembled WGS sequence"/>
</dbReference>
<evidence type="ECO:0000313" key="2">
    <source>
        <dbReference type="Proteomes" id="UP000607653"/>
    </source>
</evidence>
<dbReference type="EMBL" id="DUZY01000004">
    <property type="protein sequence ID" value="DAD36046.1"/>
    <property type="molecule type" value="Genomic_DNA"/>
</dbReference>
<accession>A0A822YZ75</accession>
<evidence type="ECO:0000313" key="1">
    <source>
        <dbReference type="EMBL" id="DAD36046.1"/>
    </source>
</evidence>
<protein>
    <submittedName>
        <fullName evidence="1">Uncharacterized protein</fullName>
    </submittedName>
</protein>
<comment type="caution">
    <text evidence="1">The sequence shown here is derived from an EMBL/GenBank/DDBJ whole genome shotgun (WGS) entry which is preliminary data.</text>
</comment>
<gene>
    <name evidence="1" type="ORF">HUJ06_006686</name>
</gene>
<reference evidence="1 2" key="1">
    <citation type="journal article" date="2020" name="Mol. Biol. Evol.">
        <title>Distinct Expression and Methylation Patterns for Genes with Different Fates following a Single Whole-Genome Duplication in Flowering Plants.</title>
        <authorList>
            <person name="Shi T."/>
            <person name="Rahmani R.S."/>
            <person name="Gugger P.F."/>
            <person name="Wang M."/>
            <person name="Li H."/>
            <person name="Zhang Y."/>
            <person name="Li Z."/>
            <person name="Wang Q."/>
            <person name="Van de Peer Y."/>
            <person name="Marchal K."/>
            <person name="Chen J."/>
        </authorList>
    </citation>
    <scope>NUCLEOTIDE SEQUENCE [LARGE SCALE GENOMIC DNA]</scope>
    <source>
        <tissue evidence="1">Leaf</tissue>
    </source>
</reference>
<dbReference type="AlphaFoldDB" id="A0A822YZ75"/>
<keyword evidence="2" id="KW-1185">Reference proteome</keyword>
<proteinExistence type="predicted"/>
<name>A0A822YZ75_NELNU</name>